<evidence type="ECO:0000313" key="1">
    <source>
        <dbReference type="EMBL" id="KAJ8669816.1"/>
    </source>
</evidence>
<organism evidence="1 2">
    <name type="scientific">Eretmocerus hayati</name>
    <dbReference type="NCBI Taxonomy" id="131215"/>
    <lineage>
        <taxon>Eukaryota</taxon>
        <taxon>Metazoa</taxon>
        <taxon>Ecdysozoa</taxon>
        <taxon>Arthropoda</taxon>
        <taxon>Hexapoda</taxon>
        <taxon>Insecta</taxon>
        <taxon>Pterygota</taxon>
        <taxon>Neoptera</taxon>
        <taxon>Endopterygota</taxon>
        <taxon>Hymenoptera</taxon>
        <taxon>Apocrita</taxon>
        <taxon>Proctotrupomorpha</taxon>
        <taxon>Chalcidoidea</taxon>
        <taxon>Aphelinidae</taxon>
        <taxon>Aphelininae</taxon>
        <taxon>Eretmocerus</taxon>
    </lineage>
</organism>
<feature type="non-terminal residue" evidence="1">
    <location>
        <position position="1"/>
    </location>
</feature>
<name>A0ACC2NFF0_9HYME</name>
<accession>A0ACC2NFF0</accession>
<evidence type="ECO:0000313" key="2">
    <source>
        <dbReference type="Proteomes" id="UP001239111"/>
    </source>
</evidence>
<reference evidence="1" key="1">
    <citation type="submission" date="2023-04" db="EMBL/GenBank/DDBJ databases">
        <title>A chromosome-level genome assembly of the parasitoid wasp Eretmocerus hayati.</title>
        <authorList>
            <person name="Zhong Y."/>
            <person name="Liu S."/>
            <person name="Liu Y."/>
        </authorList>
    </citation>
    <scope>NUCLEOTIDE SEQUENCE</scope>
    <source>
        <strain evidence="1">ZJU_SS_LIU_2023</strain>
    </source>
</reference>
<gene>
    <name evidence="1" type="ORF">QAD02_001075</name>
</gene>
<sequence>IFKSHVMMVNTLNDKSTRAVLPNEFPSYATIFKVNPGSNRFEIICSGVLITGIFVLSTFTCAWRAEVSRTRILFGKVKRSEARKPDDFYQIDWRKSYSEWASEQNQPIEPDRSLNIALIRLSKRVQEPKLALLPFDIDLPREDVPVSLVGWAKARGGYILKTAEVTLKSKNSMTNSELQIYRPYREFPGFDEGKLLCTETELRIGT</sequence>
<protein>
    <submittedName>
        <fullName evidence="1">Uncharacterized protein</fullName>
    </submittedName>
</protein>
<comment type="caution">
    <text evidence="1">The sequence shown here is derived from an EMBL/GenBank/DDBJ whole genome shotgun (WGS) entry which is preliminary data.</text>
</comment>
<dbReference type="EMBL" id="CM056743">
    <property type="protein sequence ID" value="KAJ8669816.1"/>
    <property type="molecule type" value="Genomic_DNA"/>
</dbReference>
<dbReference type="Proteomes" id="UP001239111">
    <property type="component" value="Chromosome 3"/>
</dbReference>
<keyword evidence="2" id="KW-1185">Reference proteome</keyword>
<proteinExistence type="predicted"/>
<feature type="non-terminal residue" evidence="1">
    <location>
        <position position="206"/>
    </location>
</feature>